<dbReference type="PANTHER" id="PTHR12151:SF25">
    <property type="entry name" value="LINALOOL DEHYDRATASE_ISOMERASE DOMAIN-CONTAINING PROTEIN"/>
    <property type="match status" value="1"/>
</dbReference>
<organism evidence="6 7">
    <name type="scientific">Granulosicoccus antarcticus IMCC3135</name>
    <dbReference type="NCBI Taxonomy" id="1192854"/>
    <lineage>
        <taxon>Bacteria</taxon>
        <taxon>Pseudomonadati</taxon>
        <taxon>Pseudomonadota</taxon>
        <taxon>Gammaproteobacteria</taxon>
        <taxon>Chromatiales</taxon>
        <taxon>Granulosicoccaceae</taxon>
        <taxon>Granulosicoccus</taxon>
    </lineage>
</organism>
<dbReference type="KEGG" id="gai:IMCC3135_25940"/>
<dbReference type="PROSITE" id="PS51352">
    <property type="entry name" value="THIOREDOXIN_2"/>
    <property type="match status" value="1"/>
</dbReference>
<dbReference type="FunFam" id="3.40.30.10:FF:000013">
    <property type="entry name" value="Blast:Protein SCO1 homolog, mitochondrial"/>
    <property type="match status" value="1"/>
</dbReference>
<dbReference type="GO" id="GO:0046872">
    <property type="term" value="F:metal ion binding"/>
    <property type="evidence" value="ECO:0007669"/>
    <property type="project" value="UniProtKB-KW"/>
</dbReference>
<protein>
    <recommendedName>
        <fullName evidence="5">Thioredoxin domain-containing protein</fullName>
    </recommendedName>
</protein>
<feature type="binding site" evidence="3">
    <location>
        <position position="100"/>
    </location>
    <ligand>
        <name>Cu cation</name>
        <dbReference type="ChEBI" id="CHEBI:23378"/>
    </ligand>
</feature>
<dbReference type="Pfam" id="PF02630">
    <property type="entry name" value="SCO1-SenC"/>
    <property type="match status" value="1"/>
</dbReference>
<dbReference type="InterPro" id="IPR003782">
    <property type="entry name" value="SCO1/SenC"/>
</dbReference>
<name>A0A2Z2NVH4_9GAMM</name>
<evidence type="ECO:0000256" key="3">
    <source>
        <dbReference type="PIRSR" id="PIRSR603782-1"/>
    </source>
</evidence>
<dbReference type="Gene3D" id="3.40.30.10">
    <property type="entry name" value="Glutaredoxin"/>
    <property type="match status" value="1"/>
</dbReference>
<evidence type="ECO:0000256" key="2">
    <source>
        <dbReference type="ARBA" id="ARBA00023008"/>
    </source>
</evidence>
<dbReference type="PANTHER" id="PTHR12151">
    <property type="entry name" value="ELECTRON TRANSPORT PROTIN SCO1/SENC FAMILY MEMBER"/>
    <property type="match status" value="1"/>
</dbReference>
<evidence type="ECO:0000259" key="5">
    <source>
        <dbReference type="PROSITE" id="PS51352"/>
    </source>
</evidence>
<evidence type="ECO:0000256" key="1">
    <source>
        <dbReference type="ARBA" id="ARBA00010996"/>
    </source>
</evidence>
<accession>A0A2Z2NVH4</accession>
<comment type="similarity">
    <text evidence="1">Belongs to the SCO1/2 family.</text>
</comment>
<dbReference type="SUPFAM" id="SSF52833">
    <property type="entry name" value="Thioredoxin-like"/>
    <property type="match status" value="1"/>
</dbReference>
<keyword evidence="2 3" id="KW-0186">Copper</keyword>
<feature type="disulfide bond" description="Redox-active" evidence="4">
    <location>
        <begin position="100"/>
        <end position="104"/>
    </location>
</feature>
<dbReference type="InterPro" id="IPR036249">
    <property type="entry name" value="Thioredoxin-like_sf"/>
</dbReference>
<feature type="binding site" evidence="3">
    <location>
        <position position="104"/>
    </location>
    <ligand>
        <name>Cu cation</name>
        <dbReference type="ChEBI" id="CHEBI:23378"/>
    </ligand>
</feature>
<evidence type="ECO:0000313" key="6">
    <source>
        <dbReference type="EMBL" id="ASJ75243.1"/>
    </source>
</evidence>
<proteinExistence type="inferred from homology"/>
<evidence type="ECO:0000313" key="7">
    <source>
        <dbReference type="Proteomes" id="UP000250079"/>
    </source>
</evidence>
<dbReference type="InterPro" id="IPR013766">
    <property type="entry name" value="Thioredoxin_domain"/>
</dbReference>
<dbReference type="Proteomes" id="UP000250079">
    <property type="component" value="Chromosome"/>
</dbReference>
<gene>
    <name evidence="6" type="ORF">IMCC3135_25940</name>
</gene>
<evidence type="ECO:0000256" key="4">
    <source>
        <dbReference type="PIRSR" id="PIRSR603782-2"/>
    </source>
</evidence>
<dbReference type="OrthoDB" id="9790194at2"/>
<reference evidence="6 7" key="1">
    <citation type="submission" date="2016-12" db="EMBL/GenBank/DDBJ databases">
        <authorList>
            <person name="Song W.-J."/>
            <person name="Kurnit D.M."/>
        </authorList>
    </citation>
    <scope>NUCLEOTIDE SEQUENCE [LARGE SCALE GENOMIC DNA]</scope>
    <source>
        <strain evidence="6 7">IMCC3135</strain>
    </source>
</reference>
<keyword evidence="3" id="KW-0479">Metal-binding</keyword>
<dbReference type="AlphaFoldDB" id="A0A2Z2NVH4"/>
<feature type="binding site" evidence="3">
    <location>
        <position position="191"/>
    </location>
    <ligand>
        <name>Cu cation</name>
        <dbReference type="ChEBI" id="CHEBI:23378"/>
    </ligand>
</feature>
<dbReference type="RefSeq" id="WP_088920182.1">
    <property type="nucleotide sequence ID" value="NZ_CP018632.1"/>
</dbReference>
<dbReference type="EMBL" id="CP018632">
    <property type="protein sequence ID" value="ASJ75243.1"/>
    <property type="molecule type" value="Genomic_DNA"/>
</dbReference>
<keyword evidence="4" id="KW-1015">Disulfide bond</keyword>
<dbReference type="CDD" id="cd02968">
    <property type="entry name" value="SCO"/>
    <property type="match status" value="1"/>
</dbReference>
<keyword evidence="7" id="KW-1185">Reference proteome</keyword>
<sequence length="229" mass="24975">MLKRQSGKALPFLLIGAVALAAGIFVFSQTQSDGDTGNAVSSGDSEQLVALQETLKTSLALPLDFRTVPEFELQDVNGEPITQAALEDKWSLMFFGFTHCPDVCPITLQLMKTVVSQLEEQGKEAPQIVFVSVDPVRDTSEVMKEYIAYFDESFIGITGDLNKVHEMTSSLGIVASFTVDKDDSAEYTVDHTASLLLIDPQRRLRAKVSPPLDVQNIISDYLAITSAPS</sequence>
<feature type="domain" description="Thioredoxin" evidence="5">
    <location>
        <begin position="62"/>
        <end position="227"/>
    </location>
</feature>